<feature type="compositionally biased region" description="Polar residues" evidence="1">
    <location>
        <begin position="64"/>
        <end position="103"/>
    </location>
</feature>
<dbReference type="RefSeq" id="XP_009170158.1">
    <property type="nucleotide sequence ID" value="XM_009171894.1"/>
</dbReference>
<feature type="compositionally biased region" description="Polar residues" evidence="1">
    <location>
        <begin position="1"/>
        <end position="45"/>
    </location>
</feature>
<sequence>MGTTPVNSNSPSFSDIQNKSSTVPYQENATFAQTTTSMISSQTLPNMEDDTLTTTDKNKTQETSENAIDSTLQESQHPTSTDMPKNSSALPSTEKATPTLTATSMSSSQQSASIEVSSPRPTHTTN</sequence>
<feature type="region of interest" description="Disordered" evidence="1">
    <location>
        <begin position="1"/>
        <end position="126"/>
    </location>
</feature>
<gene>
    <name evidence="2" type="ORF">T265_06591</name>
</gene>
<accession>A0A074ZFQ5</accession>
<dbReference type="GeneID" id="20320770"/>
<dbReference type="EMBL" id="KL596756">
    <property type="protein sequence ID" value="KER26111.1"/>
    <property type="molecule type" value="Genomic_DNA"/>
</dbReference>
<proteinExistence type="predicted"/>
<evidence type="ECO:0000313" key="2">
    <source>
        <dbReference type="EMBL" id="KER26111.1"/>
    </source>
</evidence>
<dbReference type="Proteomes" id="UP000054324">
    <property type="component" value="Unassembled WGS sequence"/>
</dbReference>
<dbReference type="KEGG" id="ovi:T265_06591"/>
<dbReference type="CTD" id="20320770"/>
<reference evidence="2 3" key="1">
    <citation type="submission" date="2013-11" db="EMBL/GenBank/DDBJ databases">
        <title>Opisthorchis viverrini - life in the bile duct.</title>
        <authorList>
            <person name="Young N.D."/>
            <person name="Nagarajan N."/>
            <person name="Lin S.J."/>
            <person name="Korhonen P.K."/>
            <person name="Jex A.R."/>
            <person name="Hall R.S."/>
            <person name="Safavi-Hemami H."/>
            <person name="Kaewkong W."/>
            <person name="Bertrand D."/>
            <person name="Gao S."/>
            <person name="Seet Q."/>
            <person name="Wongkham S."/>
            <person name="Teh B.T."/>
            <person name="Wongkham C."/>
            <person name="Intapan P.M."/>
            <person name="Maleewong W."/>
            <person name="Yang X."/>
            <person name="Hu M."/>
            <person name="Wang Z."/>
            <person name="Hofmann A."/>
            <person name="Sternberg P.W."/>
            <person name="Tan P."/>
            <person name="Wang J."/>
            <person name="Gasser R.B."/>
        </authorList>
    </citation>
    <scope>NUCLEOTIDE SEQUENCE [LARGE SCALE GENOMIC DNA]</scope>
</reference>
<evidence type="ECO:0000313" key="3">
    <source>
        <dbReference type="Proteomes" id="UP000054324"/>
    </source>
</evidence>
<organism evidence="2 3">
    <name type="scientific">Opisthorchis viverrini</name>
    <name type="common">Southeast Asian liver fluke</name>
    <dbReference type="NCBI Taxonomy" id="6198"/>
    <lineage>
        <taxon>Eukaryota</taxon>
        <taxon>Metazoa</taxon>
        <taxon>Spiralia</taxon>
        <taxon>Lophotrochozoa</taxon>
        <taxon>Platyhelminthes</taxon>
        <taxon>Trematoda</taxon>
        <taxon>Digenea</taxon>
        <taxon>Opisthorchiida</taxon>
        <taxon>Opisthorchiata</taxon>
        <taxon>Opisthorchiidae</taxon>
        <taxon>Opisthorchis</taxon>
    </lineage>
</organism>
<dbReference type="AlphaFoldDB" id="A0A074ZFQ5"/>
<name>A0A074ZFQ5_OPIVI</name>
<feature type="compositionally biased region" description="Low complexity" evidence="1">
    <location>
        <begin position="104"/>
        <end position="118"/>
    </location>
</feature>
<evidence type="ECO:0000256" key="1">
    <source>
        <dbReference type="SAM" id="MobiDB-lite"/>
    </source>
</evidence>
<protein>
    <submittedName>
        <fullName evidence="2">Uncharacterized protein</fullName>
    </submittedName>
</protein>
<keyword evidence="3" id="KW-1185">Reference proteome</keyword>